<organism evidence="5 6">
    <name type="scientific">Crepidotus variabilis</name>
    <dbReference type="NCBI Taxonomy" id="179855"/>
    <lineage>
        <taxon>Eukaryota</taxon>
        <taxon>Fungi</taxon>
        <taxon>Dikarya</taxon>
        <taxon>Basidiomycota</taxon>
        <taxon>Agaricomycotina</taxon>
        <taxon>Agaricomycetes</taxon>
        <taxon>Agaricomycetidae</taxon>
        <taxon>Agaricales</taxon>
        <taxon>Agaricineae</taxon>
        <taxon>Crepidotaceae</taxon>
        <taxon>Crepidotus</taxon>
    </lineage>
</organism>
<name>A0A9P6EH75_9AGAR</name>
<comment type="similarity">
    <text evidence="1">Belongs to the eIF2D family.</text>
</comment>
<dbReference type="Pfam" id="PF26292">
    <property type="entry name" value="PUA_elF2D"/>
    <property type="match status" value="1"/>
</dbReference>
<feature type="compositionally biased region" description="Low complexity" evidence="2">
    <location>
        <begin position="230"/>
        <end position="247"/>
    </location>
</feature>
<dbReference type="GO" id="GO:0001731">
    <property type="term" value="P:formation of translation preinitiation complex"/>
    <property type="evidence" value="ECO:0007669"/>
    <property type="project" value="InterPro"/>
</dbReference>
<reference evidence="5" key="1">
    <citation type="submission" date="2020-11" db="EMBL/GenBank/DDBJ databases">
        <authorList>
            <consortium name="DOE Joint Genome Institute"/>
            <person name="Ahrendt S."/>
            <person name="Riley R."/>
            <person name="Andreopoulos W."/>
            <person name="Labutti K."/>
            <person name="Pangilinan J."/>
            <person name="Ruiz-Duenas F.J."/>
            <person name="Barrasa J.M."/>
            <person name="Sanchez-Garcia M."/>
            <person name="Camarero S."/>
            <person name="Miyauchi S."/>
            <person name="Serrano A."/>
            <person name="Linde D."/>
            <person name="Babiker R."/>
            <person name="Drula E."/>
            <person name="Ayuso-Fernandez I."/>
            <person name="Pacheco R."/>
            <person name="Padilla G."/>
            <person name="Ferreira P."/>
            <person name="Barriuso J."/>
            <person name="Kellner H."/>
            <person name="Castanera R."/>
            <person name="Alfaro M."/>
            <person name="Ramirez L."/>
            <person name="Pisabarro A.G."/>
            <person name="Kuo A."/>
            <person name="Tritt A."/>
            <person name="Lipzen A."/>
            <person name="He G."/>
            <person name="Yan M."/>
            <person name="Ng V."/>
            <person name="Cullen D."/>
            <person name="Martin F."/>
            <person name="Rosso M.-N."/>
            <person name="Henrissat B."/>
            <person name="Hibbett D."/>
            <person name="Martinez A.T."/>
            <person name="Grigoriev I.V."/>
        </authorList>
    </citation>
    <scope>NUCLEOTIDE SEQUENCE</scope>
    <source>
        <strain evidence="5">CBS 506.95</strain>
    </source>
</reference>
<accession>A0A9P6EH75</accession>
<sequence length="637" mass="69318">MFKKPPSNIKTSSPLRNSDRKKLKHNAITAFGLTPEEGEALVPVGIQSVKFSTHLDEHGVAYLDHDGTPLWITLGKGSEDLIPTIYTLWKKQDLLPFLSTPSAVVPILVGGADLMIPGVIHCPPSLAEDRLVCIRQYVKKDGVPHLSAPLAVGRLALPTHKLRDAGQEKGKAVLVLHTWKDHLWEIGFKGDPPQDTPLPPLTGDNSADALSRVASDSDDEEEDSDKATTPPRSNAPSPSPHPAAEQPVSSSASAGVSYTPQEVTDLLLKSLVQAISKVLSILPANKFPIPATVLYSAYILPNRPAFPTRVLPPENYSVSPPESTEPESNITPTIATELTIKSSSHKSLTTFLKSVEKLGLVALKPPQKQQPDILIMSVNVSHPLVREHSPFVTVKEVELTAAKKATRQERNGQEGSEIGGSEVGIRELWKPHQETVRLFEIMEARVNDLYTLTQVRDLLEEYITSQNLVNPHEKAYINLDAALATCLTPSSKGKTKSKAGEEETPPVEFLRRDDIVKGVLKRMQGWYEIKAPGKDLVTKKGTISPIKIETKIRQGRKACTLITGFEPFLVVDATDMAEDLRKICAGATSVNPIPGKAAGSGMEVLVQGKQTKAASEYLMAKGIPKKWIVVSDVKGKK</sequence>
<dbReference type="PANTHER" id="PTHR12217">
    <property type="entry name" value="EUKARYOTIC TRANSLATION INITIATION FACTOR 2D"/>
    <property type="match status" value="1"/>
</dbReference>
<keyword evidence="5" id="KW-0648">Protein biosynthesis</keyword>
<dbReference type="PROSITE" id="PS51925">
    <property type="entry name" value="SWIB_MDM2"/>
    <property type="match status" value="1"/>
</dbReference>
<dbReference type="SUPFAM" id="SSF88697">
    <property type="entry name" value="PUA domain-like"/>
    <property type="match status" value="1"/>
</dbReference>
<dbReference type="InterPro" id="IPR003121">
    <property type="entry name" value="SWIB_MDM2_domain"/>
</dbReference>
<dbReference type="Proteomes" id="UP000807306">
    <property type="component" value="Unassembled WGS sequence"/>
</dbReference>
<keyword evidence="5" id="KW-0396">Initiation factor</keyword>
<dbReference type="InterPro" id="IPR039757">
    <property type="entry name" value="EIF2D"/>
</dbReference>
<dbReference type="InterPro" id="IPR058886">
    <property type="entry name" value="SWIB_eIF2D"/>
</dbReference>
<dbReference type="Gene3D" id="3.30.780.10">
    <property type="entry name" value="SUI1-like domain"/>
    <property type="match status" value="1"/>
</dbReference>
<dbReference type="InterPro" id="IPR036877">
    <property type="entry name" value="SUI1_dom_sf"/>
</dbReference>
<evidence type="ECO:0000313" key="5">
    <source>
        <dbReference type="EMBL" id="KAF9528822.1"/>
    </source>
</evidence>
<dbReference type="CDD" id="cd21156">
    <property type="entry name" value="PUA_eIF2d-like"/>
    <property type="match status" value="1"/>
</dbReference>
<evidence type="ECO:0000259" key="3">
    <source>
        <dbReference type="PROSITE" id="PS50296"/>
    </source>
</evidence>
<dbReference type="AlphaFoldDB" id="A0A9P6EH75"/>
<dbReference type="Pfam" id="PF26291">
    <property type="entry name" value="SWIB_eIF2D"/>
    <property type="match status" value="1"/>
</dbReference>
<gene>
    <name evidence="5" type="ORF">CPB83DRAFT_299868</name>
</gene>
<feature type="domain" description="DM2" evidence="4">
    <location>
        <begin position="427"/>
        <end position="522"/>
    </location>
</feature>
<dbReference type="CDD" id="cd11608">
    <property type="entry name" value="eIF2D_C"/>
    <property type="match status" value="1"/>
</dbReference>
<dbReference type="InterPro" id="IPR001950">
    <property type="entry name" value="SUI1"/>
</dbReference>
<dbReference type="Pfam" id="PF17832">
    <property type="entry name" value="Pre-PUA"/>
    <property type="match status" value="1"/>
</dbReference>
<dbReference type="OrthoDB" id="199771at2759"/>
<dbReference type="EMBL" id="MU157850">
    <property type="protein sequence ID" value="KAF9528822.1"/>
    <property type="molecule type" value="Genomic_DNA"/>
</dbReference>
<evidence type="ECO:0000256" key="2">
    <source>
        <dbReference type="SAM" id="MobiDB-lite"/>
    </source>
</evidence>
<dbReference type="InterPro" id="IPR039759">
    <property type="entry name" value="eIF2D_SUI1"/>
</dbReference>
<dbReference type="InterPro" id="IPR057429">
    <property type="entry name" value="WH_eIF2D"/>
</dbReference>
<evidence type="ECO:0000313" key="6">
    <source>
        <dbReference type="Proteomes" id="UP000807306"/>
    </source>
</evidence>
<dbReference type="PROSITE" id="PS50296">
    <property type="entry name" value="SUI1"/>
    <property type="match status" value="1"/>
</dbReference>
<feature type="region of interest" description="Disordered" evidence="2">
    <location>
        <begin position="188"/>
        <end position="256"/>
    </location>
</feature>
<dbReference type="InterPro" id="IPR015947">
    <property type="entry name" value="PUA-like_sf"/>
</dbReference>
<dbReference type="InterPro" id="IPR041366">
    <property type="entry name" value="Pre-PUA"/>
</dbReference>
<dbReference type="Pfam" id="PF25304">
    <property type="entry name" value="WHD_eIF2D"/>
    <property type="match status" value="1"/>
</dbReference>
<dbReference type="PANTHER" id="PTHR12217:SF4">
    <property type="entry name" value="EUKARYOTIC TRANSLATION INITIATION FACTOR 2D"/>
    <property type="match status" value="1"/>
</dbReference>
<dbReference type="Gene3D" id="3.10.400.20">
    <property type="match status" value="1"/>
</dbReference>
<dbReference type="SUPFAM" id="SSF47592">
    <property type="entry name" value="SWIB/MDM2 domain"/>
    <property type="match status" value="1"/>
</dbReference>
<evidence type="ECO:0000259" key="4">
    <source>
        <dbReference type="PROSITE" id="PS51925"/>
    </source>
</evidence>
<dbReference type="SUPFAM" id="SSF55159">
    <property type="entry name" value="eIF1-like"/>
    <property type="match status" value="1"/>
</dbReference>
<dbReference type="InterPro" id="IPR048248">
    <property type="entry name" value="PUA_eIF2d-like"/>
</dbReference>
<keyword evidence="6" id="KW-1185">Reference proteome</keyword>
<dbReference type="PROSITE" id="PS50890">
    <property type="entry name" value="PUA"/>
    <property type="match status" value="1"/>
</dbReference>
<comment type="caution">
    <text evidence="5">The sequence shown here is derived from an EMBL/GenBank/DDBJ whole genome shotgun (WGS) entry which is preliminary data.</text>
</comment>
<protein>
    <submittedName>
        <fullName evidence="5">Eukaryotic translation initiation factor SUI1 family protein</fullName>
    </submittedName>
</protein>
<dbReference type="InterPro" id="IPR036885">
    <property type="entry name" value="SWIB_MDM2_dom_sf"/>
</dbReference>
<feature type="domain" description="SUI1" evidence="3">
    <location>
        <begin position="546"/>
        <end position="622"/>
    </location>
</feature>
<evidence type="ECO:0000256" key="1">
    <source>
        <dbReference type="ARBA" id="ARBA00010359"/>
    </source>
</evidence>
<dbReference type="Pfam" id="PF01253">
    <property type="entry name" value="SUI1"/>
    <property type="match status" value="1"/>
</dbReference>
<dbReference type="GO" id="GO:0003743">
    <property type="term" value="F:translation initiation factor activity"/>
    <property type="evidence" value="ECO:0007669"/>
    <property type="project" value="UniProtKB-KW"/>
</dbReference>
<proteinExistence type="inferred from homology"/>